<keyword evidence="2" id="KW-1185">Reference proteome</keyword>
<comment type="caution">
    <text evidence="1">The sequence shown here is derived from an EMBL/GenBank/DDBJ whole genome shotgun (WGS) entry which is preliminary data.</text>
</comment>
<dbReference type="GO" id="GO:1901135">
    <property type="term" value="P:carbohydrate derivative metabolic process"/>
    <property type="evidence" value="ECO:0007669"/>
    <property type="project" value="InterPro"/>
</dbReference>
<organism evidence="1 2">
    <name type="scientific">Saccharomonospora amisosensis</name>
    <dbReference type="NCBI Taxonomy" id="1128677"/>
    <lineage>
        <taxon>Bacteria</taxon>
        <taxon>Bacillati</taxon>
        <taxon>Actinomycetota</taxon>
        <taxon>Actinomycetes</taxon>
        <taxon>Pseudonocardiales</taxon>
        <taxon>Pseudonocardiaceae</taxon>
        <taxon>Saccharomonospora</taxon>
    </lineage>
</organism>
<reference evidence="1 2" key="1">
    <citation type="submission" date="2020-03" db="EMBL/GenBank/DDBJ databases">
        <title>Sequencing the genomes of 1000 actinobacteria strains.</title>
        <authorList>
            <person name="Klenk H.-P."/>
        </authorList>
    </citation>
    <scope>NUCLEOTIDE SEQUENCE [LARGE SCALE GENOMIC DNA]</scope>
    <source>
        <strain evidence="1 2">DSM 45685</strain>
    </source>
</reference>
<name>A0A7X5UN28_9PSEU</name>
<sequence length="369" mass="37912">MTNPAQTVLDDSLLDDPARLAEADGAGLLRAAAMAGAQVRATSEAAAELELSERLDLGRPRCLVLVVRPGVSRSSALVLEALLAHTSPVPVVLSDLVPSWIGALDVVLAHTDDPYDHDLATSLERAARYGSTVVVSAPPDGPVASSVAGRGLLIAPRVPVPPELAFPRALAAGLLTANTLGLVVADIESLADQLDNEAEKCHLGHESFVNPAKGLALRLAEHTPMLWGLDHIAVAVGHHAGHALAAHAALVSDVADYRQAMARPALYRAALESAGNRDIFADPDDHLAEGLPPRVLLLAVRTGPAADSARARTGAALPSADVLAPADEIEADDVGRAAVLALRFELAAVYLGLAAGTVGRAGHAGPVTA</sequence>
<evidence type="ECO:0008006" key="3">
    <source>
        <dbReference type="Google" id="ProtNLM"/>
    </source>
</evidence>
<dbReference type="AlphaFoldDB" id="A0A7X5UN28"/>
<evidence type="ECO:0000313" key="1">
    <source>
        <dbReference type="EMBL" id="NIJ10747.1"/>
    </source>
</evidence>
<proteinExistence type="predicted"/>
<accession>A0A7X5UN28</accession>
<dbReference type="GO" id="GO:0097367">
    <property type="term" value="F:carbohydrate derivative binding"/>
    <property type="evidence" value="ECO:0007669"/>
    <property type="project" value="InterPro"/>
</dbReference>
<dbReference type="Proteomes" id="UP000545493">
    <property type="component" value="Unassembled WGS sequence"/>
</dbReference>
<dbReference type="SUPFAM" id="SSF53697">
    <property type="entry name" value="SIS domain"/>
    <property type="match status" value="1"/>
</dbReference>
<dbReference type="InterPro" id="IPR046348">
    <property type="entry name" value="SIS_dom_sf"/>
</dbReference>
<evidence type="ECO:0000313" key="2">
    <source>
        <dbReference type="Proteomes" id="UP000545493"/>
    </source>
</evidence>
<dbReference type="EMBL" id="JAAOYM010000001">
    <property type="protein sequence ID" value="NIJ10747.1"/>
    <property type="molecule type" value="Genomic_DNA"/>
</dbReference>
<gene>
    <name evidence="1" type="ORF">FHU38_001091</name>
</gene>
<protein>
    <recommendedName>
        <fullName evidence="3">Phosphoglucose isomerase-like protein</fullName>
    </recommendedName>
</protein>